<gene>
    <name evidence="9" type="ORF">SAMN05216554_3152</name>
</gene>
<feature type="region of interest" description="Disordered" evidence="7">
    <location>
        <begin position="463"/>
        <end position="489"/>
    </location>
</feature>
<feature type="binding site" evidence="6">
    <location>
        <position position="160"/>
    </location>
    <ligand>
        <name>FMN</name>
        <dbReference type="ChEBI" id="CHEBI:58210"/>
    </ligand>
</feature>
<dbReference type="EMBL" id="FNPZ01000003">
    <property type="protein sequence ID" value="SDZ30327.1"/>
    <property type="molecule type" value="Genomic_DNA"/>
</dbReference>
<evidence type="ECO:0000256" key="2">
    <source>
        <dbReference type="ARBA" id="ARBA00022643"/>
    </source>
</evidence>
<dbReference type="AlphaFoldDB" id="A0A1H3RXG9"/>
<proteinExistence type="inferred from homology"/>
<feature type="compositionally biased region" description="Basic and acidic residues" evidence="7">
    <location>
        <begin position="480"/>
        <end position="489"/>
    </location>
</feature>
<dbReference type="Proteomes" id="UP000198891">
    <property type="component" value="Unassembled WGS sequence"/>
</dbReference>
<evidence type="ECO:0000256" key="6">
    <source>
        <dbReference type="PIRSR" id="PIRSR000337-1"/>
    </source>
</evidence>
<evidence type="ECO:0000313" key="9">
    <source>
        <dbReference type="EMBL" id="SDZ30327.1"/>
    </source>
</evidence>
<dbReference type="GO" id="GO:0016705">
    <property type="term" value="F:oxidoreductase activity, acting on paired donors, with incorporation or reduction of molecular oxygen"/>
    <property type="evidence" value="ECO:0007669"/>
    <property type="project" value="InterPro"/>
</dbReference>
<dbReference type="PANTHER" id="PTHR30011:SF16">
    <property type="entry name" value="C2H2 FINGER DOMAIN TRANSCRIPTION FACTOR (EUROFUNG)-RELATED"/>
    <property type="match status" value="1"/>
</dbReference>
<feature type="binding site" evidence="6">
    <location>
        <position position="156"/>
    </location>
    <ligand>
        <name>FMN</name>
        <dbReference type="ChEBI" id="CHEBI:58210"/>
    </ligand>
</feature>
<dbReference type="NCBIfam" id="TIGR03860">
    <property type="entry name" value="FMN_nitrolo"/>
    <property type="match status" value="1"/>
</dbReference>
<evidence type="ECO:0000256" key="3">
    <source>
        <dbReference type="ARBA" id="ARBA00023002"/>
    </source>
</evidence>
<name>A0A1H3RXG9_9MICO</name>
<evidence type="ECO:0000256" key="4">
    <source>
        <dbReference type="ARBA" id="ARBA00023033"/>
    </source>
</evidence>
<dbReference type="STRING" id="381665.SAMN05216554_3152"/>
<dbReference type="InterPro" id="IPR036661">
    <property type="entry name" value="Luciferase-like_sf"/>
</dbReference>
<dbReference type="PIRSF" id="PIRSF000337">
    <property type="entry name" value="NTA_MOA"/>
    <property type="match status" value="1"/>
</dbReference>
<keyword evidence="1 6" id="KW-0285">Flavoprotein</keyword>
<reference evidence="9 10" key="1">
    <citation type="submission" date="2016-10" db="EMBL/GenBank/DDBJ databases">
        <authorList>
            <person name="de Groot N.N."/>
        </authorList>
    </citation>
    <scope>NUCLEOTIDE SEQUENCE [LARGE SCALE GENOMIC DNA]</scope>
    <source>
        <strain evidence="9 10">CGMCC 4.3491</strain>
    </source>
</reference>
<feature type="binding site" evidence="6">
    <location>
        <position position="232"/>
    </location>
    <ligand>
        <name>FMN</name>
        <dbReference type="ChEBI" id="CHEBI:58210"/>
    </ligand>
</feature>
<dbReference type="OrthoDB" id="3265338at2"/>
<sequence>MTKRPPLIFSAFNEFVLSHHDHGAWRRPDSRQTELNTTGYWIDLAKLLERGRFDFLFFADVLAPYDLYGGNRDAAIATGMQTPVNDPAVLIPILAHETTDLSFALTENILQEPPYTFARKISTLDHLSGGRIAWNIVTSFLPGAGRNLGHSGLPSHEERYGRAEDYVTAAYKLWEASWDDDAVIADRERGIYTDPSKVHTVDHVGPYYDVPGPHLTEPSPQRTPFLFNAAASGTGIEFAGKHAEVLFTSGGREGAPASIRTLRAAAVAAGRAASDVKILGGLGVVVGSTEQEARRLDAELRDIQSLESILVKLSGFWQEDLSRYELSSTVADILNDGSPGPLAKQVLSGAPDVSWTFETLVRWAANRHVVGTPEQVADEIDAWQDAGIDGLNLQYLVSPGSFEDFVDQVRPLLVERGTMRAEYEPGTAREKVTGSGPYLPERHPARRIRAEFAQRRAAGLPVNADAPVVDTPRVDASPVDAHHPIEERA</sequence>
<feature type="binding site" evidence="6">
    <location>
        <position position="60"/>
    </location>
    <ligand>
        <name>FMN</name>
        <dbReference type="ChEBI" id="CHEBI:58210"/>
    </ligand>
</feature>
<dbReference type="InterPro" id="IPR011251">
    <property type="entry name" value="Luciferase-like_dom"/>
</dbReference>
<evidence type="ECO:0000313" key="10">
    <source>
        <dbReference type="Proteomes" id="UP000198891"/>
    </source>
</evidence>
<protein>
    <submittedName>
        <fullName evidence="9">FMN-dependent oxidoreductase, nitrilotriacetate monooxygenase family</fullName>
    </submittedName>
</protein>
<dbReference type="Pfam" id="PF00296">
    <property type="entry name" value="Bac_luciferase"/>
    <property type="match status" value="1"/>
</dbReference>
<evidence type="ECO:0000256" key="5">
    <source>
        <dbReference type="ARBA" id="ARBA00033748"/>
    </source>
</evidence>
<evidence type="ECO:0000256" key="7">
    <source>
        <dbReference type="SAM" id="MobiDB-lite"/>
    </source>
</evidence>
<comment type="similarity">
    <text evidence="5">Belongs to the NtaA/SnaA/DszA monooxygenase family.</text>
</comment>
<dbReference type="GO" id="GO:0004497">
    <property type="term" value="F:monooxygenase activity"/>
    <property type="evidence" value="ECO:0007669"/>
    <property type="project" value="UniProtKB-KW"/>
</dbReference>
<keyword evidence="3" id="KW-0560">Oxidoreductase</keyword>
<feature type="binding site" evidence="6">
    <location>
        <position position="106"/>
    </location>
    <ligand>
        <name>FMN</name>
        <dbReference type="ChEBI" id="CHEBI:58210"/>
    </ligand>
</feature>
<dbReference type="InterPro" id="IPR051260">
    <property type="entry name" value="Diverse_substr_monoxygenases"/>
</dbReference>
<dbReference type="PANTHER" id="PTHR30011">
    <property type="entry name" value="ALKANESULFONATE MONOOXYGENASE-RELATED"/>
    <property type="match status" value="1"/>
</dbReference>
<organism evidence="9 10">
    <name type="scientific">Herbiconiux ginsengi</name>
    <dbReference type="NCBI Taxonomy" id="381665"/>
    <lineage>
        <taxon>Bacteria</taxon>
        <taxon>Bacillati</taxon>
        <taxon>Actinomycetota</taxon>
        <taxon>Actinomycetes</taxon>
        <taxon>Micrococcales</taxon>
        <taxon>Microbacteriaceae</taxon>
        <taxon>Herbiconiux</taxon>
    </lineage>
</organism>
<feature type="region of interest" description="Disordered" evidence="7">
    <location>
        <begin position="424"/>
        <end position="443"/>
    </location>
</feature>
<accession>A0A1H3RXG9</accession>
<dbReference type="InterPro" id="IPR016215">
    <property type="entry name" value="NTA_MOA"/>
</dbReference>
<evidence type="ECO:0000256" key="1">
    <source>
        <dbReference type="ARBA" id="ARBA00022630"/>
    </source>
</evidence>
<keyword evidence="4 9" id="KW-0503">Monooxygenase</keyword>
<keyword evidence="2 6" id="KW-0288">FMN</keyword>
<dbReference type="RefSeq" id="WP_092555454.1">
    <property type="nucleotide sequence ID" value="NZ_FNPZ01000003.1"/>
</dbReference>
<dbReference type="Gene3D" id="3.20.20.30">
    <property type="entry name" value="Luciferase-like domain"/>
    <property type="match status" value="1"/>
</dbReference>
<keyword evidence="10" id="KW-1185">Reference proteome</keyword>
<dbReference type="SUPFAM" id="SSF51679">
    <property type="entry name" value="Bacterial luciferase-like"/>
    <property type="match status" value="1"/>
</dbReference>
<feature type="domain" description="Luciferase-like" evidence="8">
    <location>
        <begin position="30"/>
        <end position="389"/>
    </location>
</feature>
<evidence type="ECO:0000259" key="8">
    <source>
        <dbReference type="Pfam" id="PF00296"/>
    </source>
</evidence>